<proteinExistence type="predicted"/>
<evidence type="ECO:0000313" key="1">
    <source>
        <dbReference type="EMBL" id="KLK87392.1"/>
    </source>
</evidence>
<organism evidence="1 2">
    <name type="scientific">Methanoculleus sediminis</name>
    <dbReference type="NCBI Taxonomy" id="1550566"/>
    <lineage>
        <taxon>Archaea</taxon>
        <taxon>Methanobacteriati</taxon>
        <taxon>Methanobacteriota</taxon>
        <taxon>Stenosarchaea group</taxon>
        <taxon>Methanomicrobia</taxon>
        <taxon>Methanomicrobiales</taxon>
        <taxon>Methanomicrobiaceae</taxon>
        <taxon>Methanoculleus</taxon>
    </lineage>
</organism>
<keyword evidence="2" id="KW-1185">Reference proteome</keyword>
<name>A0A0H1R3T3_9EURY</name>
<comment type="caution">
    <text evidence="1">The sequence shown here is derived from an EMBL/GenBank/DDBJ whole genome shotgun (WGS) entry which is preliminary data.</text>
</comment>
<dbReference type="PATRIC" id="fig|1550566.3.peg.2388"/>
<accession>A0A0H1R3T3</accession>
<dbReference type="Proteomes" id="UP000035301">
    <property type="component" value="Unassembled WGS sequence"/>
</dbReference>
<protein>
    <submittedName>
        <fullName evidence="1">Uncharacterized protein</fullName>
    </submittedName>
</protein>
<dbReference type="OrthoDB" id="109465at2157"/>
<gene>
    <name evidence="1" type="ORF">SZ63_10940</name>
</gene>
<dbReference type="STRING" id="1550566.SZ63_10940"/>
<evidence type="ECO:0000313" key="2">
    <source>
        <dbReference type="Proteomes" id="UP000035301"/>
    </source>
</evidence>
<dbReference type="AlphaFoldDB" id="A0A0H1R3T3"/>
<sequence length="66" mass="7506">MAGKIKQMIEKIIEERSNGNEVLKSTTRTKLIIKGYNPDTWTSRSEDDPTKIAELKQIARDMGVNL</sequence>
<reference evidence="1 2" key="1">
    <citation type="journal article" date="2015" name="Int. J. Syst. Evol. Microbiol.">
        <title>Methanoculleus sediminis sp. nov., a methanogen from sediments near a submarine mud volcano.</title>
        <authorList>
            <person name="Chen S.C."/>
            <person name="Chen M.F."/>
            <person name="Lai M.C."/>
            <person name="Weng C.Y."/>
            <person name="Wu S.Y."/>
            <person name="Lin S."/>
            <person name="Yang T.F."/>
            <person name="Chen P.C."/>
        </authorList>
    </citation>
    <scope>NUCLEOTIDE SEQUENCE [LARGE SCALE GENOMIC DNA]</scope>
    <source>
        <strain evidence="1 2">S3Fa</strain>
    </source>
</reference>
<dbReference type="EMBL" id="JXOJ01000007">
    <property type="protein sequence ID" value="KLK87392.1"/>
    <property type="molecule type" value="Genomic_DNA"/>
</dbReference>
<dbReference type="RefSeq" id="WP_048185333.1">
    <property type="nucleotide sequence ID" value="NZ_JXOJ01000007.1"/>
</dbReference>